<dbReference type="GO" id="GO:0009506">
    <property type="term" value="C:plasmodesma"/>
    <property type="evidence" value="ECO:0007669"/>
    <property type="project" value="UniProtKB-ARBA"/>
</dbReference>
<comment type="caution">
    <text evidence="11">The sequence shown here is derived from an EMBL/GenBank/DDBJ whole genome shotgun (WGS) entry which is preliminary data.</text>
</comment>
<feature type="signal peptide" evidence="9">
    <location>
        <begin position="1"/>
        <end position="20"/>
    </location>
</feature>
<keyword evidence="3" id="KW-0336">GPI-anchor</keyword>
<reference evidence="11" key="1">
    <citation type="journal article" date="2022" name="Cell">
        <title>Repeat-based holocentromeres influence genome architecture and karyotype evolution.</title>
        <authorList>
            <person name="Hofstatter P.G."/>
            <person name="Thangavel G."/>
            <person name="Lux T."/>
            <person name="Neumann P."/>
            <person name="Vondrak T."/>
            <person name="Novak P."/>
            <person name="Zhang M."/>
            <person name="Costa L."/>
            <person name="Castellani M."/>
            <person name="Scott A."/>
            <person name="Toegelov H."/>
            <person name="Fuchs J."/>
            <person name="Mata-Sucre Y."/>
            <person name="Dias Y."/>
            <person name="Vanzela A.L.L."/>
            <person name="Huettel B."/>
            <person name="Almeida C.C.S."/>
            <person name="Simkova H."/>
            <person name="Souza G."/>
            <person name="Pedrosa-Harand A."/>
            <person name="Macas J."/>
            <person name="Mayer K.F.X."/>
            <person name="Houben A."/>
            <person name="Marques A."/>
        </authorList>
    </citation>
    <scope>NUCLEOTIDE SEQUENCE</scope>
    <source>
        <strain evidence="11">RhyBre1mFocal</strain>
    </source>
</reference>
<evidence type="ECO:0000256" key="7">
    <source>
        <dbReference type="ARBA" id="ARBA00023180"/>
    </source>
</evidence>
<gene>
    <name evidence="11" type="ORF">LUZ63_005456</name>
</gene>
<evidence type="ECO:0000256" key="4">
    <source>
        <dbReference type="ARBA" id="ARBA00022729"/>
    </source>
</evidence>
<sequence>MLLVNLLILTLLLREDLVQGATWCIARSGSNQTALQLALDYACGSRLADCAPVQSSGLCYLPNTMQAHASYAFNSYYQRSNAAPGSCDFGGTAVVTVTDPSYGSCTYPSSASSAGSSPTQTTPSNNPITTPGTTPSTTPFSPPFGTGTGSSSSGPGFGGFSPPDYNSAIMNPSHTSLLFSLVLGTCLCYQLVSN</sequence>
<accession>A0A9Q0HSM4</accession>
<dbReference type="SMART" id="SM00768">
    <property type="entry name" value="X8"/>
    <property type="match status" value="1"/>
</dbReference>
<dbReference type="GO" id="GO:0005886">
    <property type="term" value="C:plasma membrane"/>
    <property type="evidence" value="ECO:0007669"/>
    <property type="project" value="UniProtKB-SubCell"/>
</dbReference>
<dbReference type="AlphaFoldDB" id="A0A9Q0HSM4"/>
<evidence type="ECO:0000256" key="1">
    <source>
        <dbReference type="ARBA" id="ARBA00004609"/>
    </source>
</evidence>
<feature type="region of interest" description="Disordered" evidence="8">
    <location>
        <begin position="109"/>
        <end position="157"/>
    </location>
</feature>
<evidence type="ECO:0000313" key="11">
    <source>
        <dbReference type="EMBL" id="KAJ1696944.1"/>
    </source>
</evidence>
<keyword evidence="6" id="KW-1015">Disulfide bond</keyword>
<evidence type="ECO:0000256" key="6">
    <source>
        <dbReference type="ARBA" id="ARBA00023157"/>
    </source>
</evidence>
<dbReference type="Gene3D" id="1.20.58.1040">
    <property type="match status" value="1"/>
</dbReference>
<dbReference type="PANTHER" id="PTHR31044:SF47">
    <property type="entry name" value="CARBOHYDRATE-BINDING X8 DOMAIN SUPERFAMILY PROTEIN"/>
    <property type="match status" value="1"/>
</dbReference>
<feature type="compositionally biased region" description="Low complexity" evidence="8">
    <location>
        <begin position="109"/>
        <end position="154"/>
    </location>
</feature>
<evidence type="ECO:0000256" key="2">
    <source>
        <dbReference type="ARBA" id="ARBA00022475"/>
    </source>
</evidence>
<protein>
    <recommendedName>
        <fullName evidence="10">X8 domain-containing protein</fullName>
    </recommendedName>
</protein>
<dbReference type="FunFam" id="1.20.58.1040:FF:000001">
    <property type="entry name" value="Glucan endo-1,3-beta-glucosidase 4"/>
    <property type="match status" value="1"/>
</dbReference>
<organism evidence="11 12">
    <name type="scientific">Rhynchospora breviuscula</name>
    <dbReference type="NCBI Taxonomy" id="2022672"/>
    <lineage>
        <taxon>Eukaryota</taxon>
        <taxon>Viridiplantae</taxon>
        <taxon>Streptophyta</taxon>
        <taxon>Embryophyta</taxon>
        <taxon>Tracheophyta</taxon>
        <taxon>Spermatophyta</taxon>
        <taxon>Magnoliopsida</taxon>
        <taxon>Liliopsida</taxon>
        <taxon>Poales</taxon>
        <taxon>Cyperaceae</taxon>
        <taxon>Cyperoideae</taxon>
        <taxon>Rhynchosporeae</taxon>
        <taxon>Rhynchospora</taxon>
    </lineage>
</organism>
<dbReference type="EMBL" id="JAMQYH010000002">
    <property type="protein sequence ID" value="KAJ1696944.1"/>
    <property type="molecule type" value="Genomic_DNA"/>
</dbReference>
<keyword evidence="12" id="KW-1185">Reference proteome</keyword>
<dbReference type="Proteomes" id="UP001151287">
    <property type="component" value="Unassembled WGS sequence"/>
</dbReference>
<keyword evidence="2" id="KW-1003">Cell membrane</keyword>
<dbReference type="GO" id="GO:0098552">
    <property type="term" value="C:side of membrane"/>
    <property type="evidence" value="ECO:0007669"/>
    <property type="project" value="UniProtKB-KW"/>
</dbReference>
<dbReference type="InterPro" id="IPR044788">
    <property type="entry name" value="X8_dom_prot"/>
</dbReference>
<evidence type="ECO:0000256" key="3">
    <source>
        <dbReference type="ARBA" id="ARBA00022622"/>
    </source>
</evidence>
<feature type="chain" id="PRO_5040498021" description="X8 domain-containing protein" evidence="9">
    <location>
        <begin position="21"/>
        <end position="194"/>
    </location>
</feature>
<evidence type="ECO:0000313" key="12">
    <source>
        <dbReference type="Proteomes" id="UP001151287"/>
    </source>
</evidence>
<evidence type="ECO:0000256" key="9">
    <source>
        <dbReference type="SAM" id="SignalP"/>
    </source>
</evidence>
<proteinExistence type="predicted"/>
<keyword evidence="4 9" id="KW-0732">Signal</keyword>
<dbReference type="InterPro" id="IPR012946">
    <property type="entry name" value="X8"/>
</dbReference>
<feature type="domain" description="X8" evidence="10">
    <location>
        <begin position="22"/>
        <end position="107"/>
    </location>
</feature>
<dbReference type="OrthoDB" id="417697at2759"/>
<dbReference type="Pfam" id="PF07983">
    <property type="entry name" value="X8"/>
    <property type="match status" value="1"/>
</dbReference>
<comment type="subcellular location">
    <subcellularLocation>
        <location evidence="1">Cell membrane</location>
        <topology evidence="1">Lipid-anchor</topology>
        <topology evidence="1">GPI-anchor</topology>
    </subcellularLocation>
</comment>
<evidence type="ECO:0000256" key="8">
    <source>
        <dbReference type="SAM" id="MobiDB-lite"/>
    </source>
</evidence>
<dbReference type="PANTHER" id="PTHR31044">
    <property type="entry name" value="BETA-1,3 GLUCANASE"/>
    <property type="match status" value="1"/>
</dbReference>
<name>A0A9Q0HSM4_9POAL</name>
<keyword evidence="5" id="KW-0472">Membrane</keyword>
<keyword evidence="7" id="KW-0325">Glycoprotein</keyword>
<evidence type="ECO:0000259" key="10">
    <source>
        <dbReference type="SMART" id="SM00768"/>
    </source>
</evidence>
<keyword evidence="3" id="KW-0449">Lipoprotein</keyword>
<evidence type="ECO:0000256" key="5">
    <source>
        <dbReference type="ARBA" id="ARBA00023136"/>
    </source>
</evidence>